<reference evidence="2" key="1">
    <citation type="journal article" date="2023" name="Plant J.">
        <title>Genome sequences and population genomics provide insights into the demographic history, inbreeding, and mutation load of two 'living fossil' tree species of Dipteronia.</title>
        <authorList>
            <person name="Feng Y."/>
            <person name="Comes H.P."/>
            <person name="Chen J."/>
            <person name="Zhu S."/>
            <person name="Lu R."/>
            <person name="Zhang X."/>
            <person name="Li P."/>
            <person name="Qiu J."/>
            <person name="Olsen K.M."/>
            <person name="Qiu Y."/>
        </authorList>
    </citation>
    <scope>NUCLEOTIDE SEQUENCE</scope>
    <source>
        <strain evidence="2">KIB01</strain>
    </source>
</reference>
<comment type="caution">
    <text evidence="2">The sequence shown here is derived from an EMBL/GenBank/DDBJ whole genome shotgun (WGS) entry which is preliminary data.</text>
</comment>
<dbReference type="AlphaFoldDB" id="A0AAD9TU81"/>
<keyword evidence="3" id="KW-1185">Reference proteome</keyword>
<evidence type="ECO:0000313" key="2">
    <source>
        <dbReference type="EMBL" id="KAK2642028.1"/>
    </source>
</evidence>
<dbReference type="EMBL" id="JANJYI010000007">
    <property type="protein sequence ID" value="KAK2642028.1"/>
    <property type="molecule type" value="Genomic_DNA"/>
</dbReference>
<gene>
    <name evidence="2" type="ORF">Ddye_023791</name>
</gene>
<evidence type="ECO:0000256" key="1">
    <source>
        <dbReference type="SAM" id="MobiDB-lite"/>
    </source>
</evidence>
<protein>
    <submittedName>
        <fullName evidence="2">Uncharacterized protein</fullName>
    </submittedName>
</protein>
<name>A0AAD9TU81_9ROSI</name>
<accession>A0AAD9TU81</accession>
<feature type="region of interest" description="Disordered" evidence="1">
    <location>
        <begin position="1"/>
        <end position="20"/>
    </location>
</feature>
<sequence length="149" mass="16779">MVRNPHPKTEPKPEKSIPKRRIIRFTLTNVTPRPNLNPNPPLMSSPPPLAILMPCFRAEATRLEKRKQLKEYTWQETRLSATAGPAEHGGETRVVVAVVVVVGYNVSPRKSPKVKSELTLMMPSKAMMWMVVVLSFFTSDMLFRRGLGG</sequence>
<evidence type="ECO:0000313" key="3">
    <source>
        <dbReference type="Proteomes" id="UP001280121"/>
    </source>
</evidence>
<organism evidence="2 3">
    <name type="scientific">Dipteronia dyeriana</name>
    <dbReference type="NCBI Taxonomy" id="168575"/>
    <lineage>
        <taxon>Eukaryota</taxon>
        <taxon>Viridiplantae</taxon>
        <taxon>Streptophyta</taxon>
        <taxon>Embryophyta</taxon>
        <taxon>Tracheophyta</taxon>
        <taxon>Spermatophyta</taxon>
        <taxon>Magnoliopsida</taxon>
        <taxon>eudicotyledons</taxon>
        <taxon>Gunneridae</taxon>
        <taxon>Pentapetalae</taxon>
        <taxon>rosids</taxon>
        <taxon>malvids</taxon>
        <taxon>Sapindales</taxon>
        <taxon>Sapindaceae</taxon>
        <taxon>Hippocastanoideae</taxon>
        <taxon>Acereae</taxon>
        <taxon>Dipteronia</taxon>
    </lineage>
</organism>
<proteinExistence type="predicted"/>
<feature type="compositionally biased region" description="Basic and acidic residues" evidence="1">
    <location>
        <begin position="7"/>
        <end position="17"/>
    </location>
</feature>
<dbReference type="Proteomes" id="UP001280121">
    <property type="component" value="Unassembled WGS sequence"/>
</dbReference>